<dbReference type="Proteomes" id="UP000028582">
    <property type="component" value="Unassembled WGS sequence"/>
</dbReference>
<proteinExistence type="predicted"/>
<protein>
    <submittedName>
        <fullName evidence="2">Uncharacterized protein</fullName>
    </submittedName>
</protein>
<feature type="compositionally biased region" description="Polar residues" evidence="1">
    <location>
        <begin position="136"/>
        <end position="156"/>
    </location>
</feature>
<evidence type="ECO:0000313" key="2">
    <source>
        <dbReference type="EMBL" id="ETO72983.1"/>
    </source>
</evidence>
<feature type="region of interest" description="Disordered" evidence="1">
    <location>
        <begin position="66"/>
        <end position="156"/>
    </location>
</feature>
<dbReference type="EMBL" id="ANJA01001997">
    <property type="protein sequence ID" value="ETO72983.1"/>
    <property type="molecule type" value="Genomic_DNA"/>
</dbReference>
<dbReference type="AlphaFoldDB" id="A0A081A272"/>
<sequence>MQPLEATKAKVSDDAVSKKCRLAKKKKVAKLIDSDAAKVDPVVVATTSAATRSPGPYRGKCLYQSRKCENERAVKRNGKPHNLCEEHRSKQNQHQRKFDAKKFSRKRRRDSLSDEDAKSDKRSHRNEESSVKHQRTNQVAETRTPSHVTAPTSLSSIRENYYTAGSTPMSAPLTRLPPIQSPILPPSPAVLYSTSSSMVHSVAAPMAHRGQQTSRDSYQPYLQQQVSQAPAVYSHSELVAASILAQPPYSPPRVAASILVNYREESPISGGSRAMTTPRLPSLIPRSAALSPSPYYRVSETGPSSSQRFTSAVVAPVSVAPAANVLPPLVGFGLRRSSTSPTSISKPLN</sequence>
<reference evidence="2 3" key="1">
    <citation type="submission" date="2013-11" db="EMBL/GenBank/DDBJ databases">
        <title>The Genome Sequence of Phytophthora parasitica P1976.</title>
        <authorList>
            <consortium name="The Broad Institute Genomics Platform"/>
            <person name="Russ C."/>
            <person name="Tyler B."/>
            <person name="Panabieres F."/>
            <person name="Shan W."/>
            <person name="Tripathy S."/>
            <person name="Grunwald N."/>
            <person name="Machado M."/>
            <person name="Johnson C.S."/>
            <person name="Walker B."/>
            <person name="Young S."/>
            <person name="Zeng Q."/>
            <person name="Gargeya S."/>
            <person name="Fitzgerald M."/>
            <person name="Haas B."/>
            <person name="Abouelleil A."/>
            <person name="Allen A.W."/>
            <person name="Alvarado L."/>
            <person name="Arachchi H.M."/>
            <person name="Berlin A.M."/>
            <person name="Chapman S.B."/>
            <person name="Gainer-Dewar J."/>
            <person name="Goldberg J."/>
            <person name="Griggs A."/>
            <person name="Gujja S."/>
            <person name="Hansen M."/>
            <person name="Howarth C."/>
            <person name="Imamovic A."/>
            <person name="Ireland A."/>
            <person name="Larimer J."/>
            <person name="McCowan C."/>
            <person name="Murphy C."/>
            <person name="Pearson M."/>
            <person name="Poon T.W."/>
            <person name="Priest M."/>
            <person name="Roberts A."/>
            <person name="Saif S."/>
            <person name="Shea T."/>
            <person name="Sisk P."/>
            <person name="Sykes S."/>
            <person name="Wortman J."/>
            <person name="Nusbaum C."/>
            <person name="Birren B."/>
        </authorList>
    </citation>
    <scope>NUCLEOTIDE SEQUENCE [LARGE SCALE GENOMIC DNA]</scope>
    <source>
        <strain evidence="2 3">P1976</strain>
    </source>
</reference>
<gene>
    <name evidence="2" type="ORF">F444_11031</name>
</gene>
<evidence type="ECO:0000256" key="1">
    <source>
        <dbReference type="SAM" id="MobiDB-lite"/>
    </source>
</evidence>
<evidence type="ECO:0000313" key="3">
    <source>
        <dbReference type="Proteomes" id="UP000028582"/>
    </source>
</evidence>
<comment type="caution">
    <text evidence="2">The sequence shown here is derived from an EMBL/GenBank/DDBJ whole genome shotgun (WGS) entry which is preliminary data.</text>
</comment>
<organism evidence="2 3">
    <name type="scientific">Phytophthora nicotianae P1976</name>
    <dbReference type="NCBI Taxonomy" id="1317066"/>
    <lineage>
        <taxon>Eukaryota</taxon>
        <taxon>Sar</taxon>
        <taxon>Stramenopiles</taxon>
        <taxon>Oomycota</taxon>
        <taxon>Peronosporomycetes</taxon>
        <taxon>Peronosporales</taxon>
        <taxon>Peronosporaceae</taxon>
        <taxon>Phytophthora</taxon>
    </lineage>
</organism>
<accession>A0A081A272</accession>
<name>A0A081A272_PHYNI</name>
<dbReference type="OrthoDB" id="168267at2759"/>
<feature type="compositionally biased region" description="Basic and acidic residues" evidence="1">
    <location>
        <begin position="110"/>
        <end position="131"/>
    </location>
</feature>